<feature type="domain" description="Sushi" evidence="21">
    <location>
        <begin position="2404"/>
        <end position="2461"/>
    </location>
</feature>
<evidence type="ECO:0000259" key="19">
    <source>
        <dbReference type="PROSITE" id="PS50234"/>
    </source>
</evidence>
<feature type="domain" description="Sushi" evidence="21">
    <location>
        <begin position="2915"/>
        <end position="2972"/>
    </location>
</feature>
<feature type="disulfide bond" evidence="16">
    <location>
        <begin position="3474"/>
        <end position="3484"/>
    </location>
</feature>
<dbReference type="GO" id="GO:0030097">
    <property type="term" value="P:hemopoiesis"/>
    <property type="evidence" value="ECO:0007669"/>
    <property type="project" value="UniProtKB-ARBA"/>
</dbReference>
<feature type="disulfide bond" evidence="16">
    <location>
        <begin position="1227"/>
        <end position="1236"/>
    </location>
</feature>
<dbReference type="OMA" id="NKNWDGN"/>
<evidence type="ECO:0000259" key="22">
    <source>
        <dbReference type="PROSITE" id="PS51828"/>
    </source>
</evidence>
<feature type="domain" description="Sushi" evidence="21">
    <location>
        <begin position="2683"/>
        <end position="2740"/>
    </location>
</feature>
<dbReference type="GO" id="GO:0005634">
    <property type="term" value="C:nucleus"/>
    <property type="evidence" value="ECO:0007669"/>
    <property type="project" value="UniProtKB-SubCell"/>
</dbReference>
<dbReference type="FunFam" id="2.10.25.10:FF:000038">
    <property type="entry name" value="Fibrillin 2"/>
    <property type="match status" value="1"/>
</dbReference>
<dbReference type="Proteomes" id="UP000694545">
    <property type="component" value="Unplaced"/>
</dbReference>
<evidence type="ECO:0000256" key="5">
    <source>
        <dbReference type="ARBA" id="ARBA00022536"/>
    </source>
</evidence>
<feature type="disulfide bond" evidence="17">
    <location>
        <begin position="2139"/>
        <end position="2166"/>
    </location>
</feature>
<feature type="domain" description="Sushi" evidence="21">
    <location>
        <begin position="1911"/>
        <end position="1985"/>
    </location>
</feature>
<feature type="disulfide bond" evidence="17">
    <location>
        <begin position="2490"/>
        <end position="2517"/>
    </location>
</feature>
<dbReference type="PROSITE" id="PS50234">
    <property type="entry name" value="VWFA"/>
    <property type="match status" value="1"/>
</dbReference>
<keyword evidence="11" id="KW-0472">Membrane</keyword>
<dbReference type="InterPro" id="IPR003410">
    <property type="entry name" value="HYR_dom"/>
</dbReference>
<dbReference type="PROSITE" id="PS50923">
    <property type="entry name" value="SUSHI"/>
    <property type="match status" value="33"/>
</dbReference>
<dbReference type="GO" id="GO:0009952">
    <property type="term" value="P:anterior/posterior pattern specification"/>
    <property type="evidence" value="ECO:0007669"/>
    <property type="project" value="UniProtKB-ARBA"/>
</dbReference>
<dbReference type="Pfam" id="PF07699">
    <property type="entry name" value="Ephrin_rec_like"/>
    <property type="match status" value="4"/>
</dbReference>
<dbReference type="GO" id="GO:0005737">
    <property type="term" value="C:cytoplasm"/>
    <property type="evidence" value="ECO:0007669"/>
    <property type="project" value="UniProtKB-SubCell"/>
</dbReference>
<dbReference type="InterPro" id="IPR002035">
    <property type="entry name" value="VWF_A"/>
</dbReference>
<dbReference type="Ensembl" id="ENSVKKT00000014751.1">
    <property type="protein sequence ID" value="ENSVKKP00000014400.1"/>
    <property type="gene ID" value="ENSVKKG00000009915.1"/>
</dbReference>
<dbReference type="CDD" id="cd00033">
    <property type="entry name" value="CCP"/>
    <property type="match status" value="32"/>
</dbReference>
<feature type="domain" description="HYR" evidence="20">
    <location>
        <begin position="645"/>
        <end position="726"/>
    </location>
</feature>
<feature type="domain" description="EGF-like" evidence="18">
    <location>
        <begin position="1201"/>
        <end position="1237"/>
    </location>
</feature>
<evidence type="ECO:0000256" key="16">
    <source>
        <dbReference type="PROSITE-ProRule" id="PRU00076"/>
    </source>
</evidence>
<dbReference type="SUPFAM" id="SSF57535">
    <property type="entry name" value="Complement control module/SCR domain"/>
    <property type="match status" value="32"/>
</dbReference>
<evidence type="ECO:0000256" key="2">
    <source>
        <dbReference type="ARBA" id="ARBA00004170"/>
    </source>
</evidence>
<feature type="disulfide bond" evidence="17">
    <location>
        <begin position="408"/>
        <end position="435"/>
    </location>
</feature>
<dbReference type="SMART" id="SM00032">
    <property type="entry name" value="CCP"/>
    <property type="match status" value="33"/>
</dbReference>
<dbReference type="PRINTS" id="PR00010">
    <property type="entry name" value="EGFBLOOD"/>
</dbReference>
<feature type="disulfide bond" evidence="17">
    <location>
        <begin position="2432"/>
        <end position="2459"/>
    </location>
</feature>
<dbReference type="FunFam" id="2.10.70.10:FF:000011">
    <property type="entry name" value="CUB and sushi domain-containing protein 3 isoform A"/>
    <property type="match status" value="3"/>
</dbReference>
<dbReference type="FunFam" id="2.10.25.10:FF:000225">
    <property type="entry name" value="Sushi, von Willebrand factor type A, EGF and pentraxin domain containing 1"/>
    <property type="match status" value="1"/>
</dbReference>
<evidence type="ECO:0000313" key="23">
    <source>
        <dbReference type="Ensembl" id="ENSVKKP00000014400.1"/>
    </source>
</evidence>
<evidence type="ECO:0000256" key="8">
    <source>
        <dbReference type="ARBA" id="ARBA00022737"/>
    </source>
</evidence>
<feature type="disulfide bond" evidence="17">
    <location>
        <begin position="1823"/>
        <end position="1850"/>
    </location>
</feature>
<dbReference type="Gene3D" id="3.40.50.410">
    <property type="entry name" value="von Willebrand factor, type A domain"/>
    <property type="match status" value="1"/>
</dbReference>
<dbReference type="InterPro" id="IPR009030">
    <property type="entry name" value="Growth_fac_rcpt_cys_sf"/>
</dbReference>
<proteinExistence type="predicted"/>
<keyword evidence="7" id="KW-0732">Signal</keyword>
<evidence type="ECO:0000259" key="20">
    <source>
        <dbReference type="PROSITE" id="PS50825"/>
    </source>
</evidence>
<feature type="disulfide bond" evidence="17">
    <location>
        <begin position="1881"/>
        <end position="1908"/>
    </location>
</feature>
<dbReference type="Gene3D" id="2.60.120.200">
    <property type="match status" value="1"/>
</dbReference>
<dbReference type="Gene3D" id="2.10.25.10">
    <property type="entry name" value="Laminin"/>
    <property type="match status" value="10"/>
</dbReference>
<dbReference type="InterPro" id="IPR035976">
    <property type="entry name" value="Sushi/SCR/CCP_sf"/>
</dbReference>
<dbReference type="Gene3D" id="2.10.70.10">
    <property type="entry name" value="Complement Module, domain 1"/>
    <property type="match status" value="32"/>
</dbReference>
<feature type="domain" description="EGF-like" evidence="18">
    <location>
        <begin position="1391"/>
        <end position="1427"/>
    </location>
</feature>
<feature type="disulfide bond" evidence="17">
    <location>
        <begin position="2943"/>
        <end position="2970"/>
    </location>
</feature>
<dbReference type="GO" id="GO:0051239">
    <property type="term" value="P:regulation of multicellular organismal process"/>
    <property type="evidence" value="ECO:0007669"/>
    <property type="project" value="UniProtKB-ARBA"/>
</dbReference>
<feature type="domain" description="EGF-like" evidence="18">
    <location>
        <begin position="1315"/>
        <end position="1351"/>
    </location>
</feature>
<feature type="disulfide bond" evidence="16">
    <location>
        <begin position="1379"/>
        <end position="1388"/>
    </location>
</feature>
<feature type="disulfide bond" evidence="17">
    <location>
        <begin position="2374"/>
        <end position="2401"/>
    </location>
</feature>
<feature type="domain" description="Sushi" evidence="21">
    <location>
        <begin position="498"/>
        <end position="563"/>
    </location>
</feature>
<feature type="disulfide bond" evidence="16">
    <location>
        <begin position="3506"/>
        <end position="3516"/>
    </location>
</feature>
<dbReference type="Pfam" id="PF00092">
    <property type="entry name" value="VWA"/>
    <property type="match status" value="1"/>
</dbReference>
<dbReference type="InterPro" id="IPR000436">
    <property type="entry name" value="Sushi_SCR_CCP_dom"/>
</dbReference>
<feature type="domain" description="Sushi" evidence="21">
    <location>
        <begin position="2799"/>
        <end position="2856"/>
    </location>
</feature>
<feature type="domain" description="Sushi" evidence="21">
    <location>
        <begin position="2626"/>
        <end position="2682"/>
    </location>
</feature>
<dbReference type="GO" id="GO:0019904">
    <property type="term" value="F:protein domain specific binding"/>
    <property type="evidence" value="ECO:0007669"/>
    <property type="project" value="UniProtKB-ARBA"/>
</dbReference>
<dbReference type="SUPFAM" id="SSF57184">
    <property type="entry name" value="Growth factor receptor domain"/>
    <property type="match status" value="3"/>
</dbReference>
<feature type="disulfide bond" evidence="16">
    <location>
        <begin position="1417"/>
        <end position="1426"/>
    </location>
</feature>
<feature type="domain" description="Sushi" evidence="21">
    <location>
        <begin position="2973"/>
        <end position="3029"/>
    </location>
</feature>
<dbReference type="CDD" id="cd00054">
    <property type="entry name" value="EGF_CA"/>
    <property type="match status" value="7"/>
</dbReference>
<dbReference type="InterPro" id="IPR000152">
    <property type="entry name" value="EGF-type_Asp/Asn_hydroxyl_site"/>
</dbReference>
<evidence type="ECO:0000259" key="21">
    <source>
        <dbReference type="PROSITE" id="PS50923"/>
    </source>
</evidence>
<keyword evidence="6 17" id="KW-0768">Sushi</keyword>
<evidence type="ECO:0000256" key="6">
    <source>
        <dbReference type="ARBA" id="ARBA00022659"/>
    </source>
</evidence>
<comment type="subcellular location">
    <subcellularLocation>
        <location evidence="3">Cytoplasm</location>
    </subcellularLocation>
    <subcellularLocation>
        <location evidence="2">Membrane</location>
        <topology evidence="2">Peripheral membrane protein</topology>
    </subcellularLocation>
    <subcellularLocation>
        <location evidence="1">Nucleus</location>
    </subcellularLocation>
</comment>
<feature type="domain" description="Sushi" evidence="21">
    <location>
        <begin position="2520"/>
        <end position="2576"/>
    </location>
</feature>
<feature type="domain" description="Sushi" evidence="21">
    <location>
        <begin position="1696"/>
        <end position="1753"/>
    </location>
</feature>
<feature type="domain" description="Sushi" evidence="21">
    <location>
        <begin position="378"/>
        <end position="437"/>
    </location>
</feature>
<evidence type="ECO:0000259" key="18">
    <source>
        <dbReference type="PROSITE" id="PS50026"/>
    </source>
</evidence>
<keyword evidence="4" id="KW-0963">Cytoplasm</keyword>
<evidence type="ECO:0000256" key="13">
    <source>
        <dbReference type="ARBA" id="ARBA00023180"/>
    </source>
</evidence>
<dbReference type="GO" id="GO:0016020">
    <property type="term" value="C:membrane"/>
    <property type="evidence" value="ECO:0007669"/>
    <property type="project" value="UniProtKB-SubCell"/>
</dbReference>
<dbReference type="SMART" id="SM00179">
    <property type="entry name" value="EGF_CA"/>
    <property type="match status" value="7"/>
</dbReference>
<feature type="domain" description="Sushi" evidence="21">
    <location>
        <begin position="1853"/>
        <end position="1910"/>
    </location>
</feature>
<dbReference type="PANTHER" id="PTHR19325:SF575">
    <property type="entry name" value="LOCOMOTION-RELATED PROTEIN HIKARU GENKI"/>
    <property type="match status" value="1"/>
</dbReference>
<evidence type="ECO:0000256" key="15">
    <source>
        <dbReference type="ARBA" id="ARBA00067719"/>
    </source>
</evidence>
<evidence type="ECO:0000256" key="12">
    <source>
        <dbReference type="ARBA" id="ARBA00023157"/>
    </source>
</evidence>
<dbReference type="PROSITE" id="PS51828">
    <property type="entry name" value="PTX_2"/>
    <property type="match status" value="1"/>
</dbReference>
<feature type="domain" description="Sushi" evidence="21">
    <location>
        <begin position="727"/>
        <end position="791"/>
    </location>
</feature>
<reference evidence="23" key="1">
    <citation type="submission" date="2025-08" db="UniProtKB">
        <authorList>
            <consortium name="Ensembl"/>
        </authorList>
    </citation>
    <scope>IDENTIFICATION</scope>
</reference>
<dbReference type="SUPFAM" id="SSF53300">
    <property type="entry name" value="vWA-like"/>
    <property type="match status" value="1"/>
</dbReference>
<feature type="domain" description="VWFA" evidence="19">
    <location>
        <begin position="81"/>
        <end position="266"/>
    </location>
</feature>
<feature type="domain" description="Sushi" evidence="21">
    <location>
        <begin position="3030"/>
        <end position="3087"/>
    </location>
</feature>
<dbReference type="SUPFAM" id="SSF49899">
    <property type="entry name" value="Concanavalin A-like lectins/glucanases"/>
    <property type="match status" value="1"/>
</dbReference>
<feature type="domain" description="Sushi" evidence="21">
    <location>
        <begin position="2288"/>
        <end position="2345"/>
    </location>
</feature>
<keyword evidence="24" id="KW-1185">Reference proteome</keyword>
<dbReference type="InterPro" id="IPR049883">
    <property type="entry name" value="NOTCH1_EGF-like"/>
</dbReference>
<feature type="disulfide bond" evidence="17">
    <location>
        <begin position="2769"/>
        <end position="2796"/>
    </location>
</feature>
<dbReference type="GO" id="GO:0005509">
    <property type="term" value="F:calcium ion binding"/>
    <property type="evidence" value="ECO:0007669"/>
    <property type="project" value="InterPro"/>
</dbReference>
<evidence type="ECO:0000256" key="14">
    <source>
        <dbReference type="ARBA" id="ARBA00023242"/>
    </source>
</evidence>
<dbReference type="PROSITE" id="PS50026">
    <property type="entry name" value="EGF_3"/>
    <property type="match status" value="9"/>
</dbReference>
<dbReference type="FunFam" id="2.10.25.10:FF:000117">
    <property type="entry name" value="Delta-like protein"/>
    <property type="match status" value="1"/>
</dbReference>
<feature type="disulfide bond" evidence="16">
    <location>
        <begin position="3492"/>
        <end position="3501"/>
    </location>
</feature>
<feature type="disulfide bond" evidence="16">
    <location>
        <begin position="1265"/>
        <end position="1274"/>
    </location>
</feature>
<feature type="domain" description="Sushi" evidence="21">
    <location>
        <begin position="3207"/>
        <end position="3266"/>
    </location>
</feature>
<evidence type="ECO:0000256" key="1">
    <source>
        <dbReference type="ARBA" id="ARBA00004123"/>
    </source>
</evidence>
<dbReference type="GO" id="GO:0005102">
    <property type="term" value="F:signaling receptor binding"/>
    <property type="evidence" value="ECO:0007669"/>
    <property type="project" value="UniProtKB-ARBA"/>
</dbReference>
<dbReference type="Pfam" id="PF07645">
    <property type="entry name" value="EGF_CA"/>
    <property type="match status" value="1"/>
</dbReference>
<dbReference type="FunFam" id="2.60.120.200:FF:000012">
    <property type="entry name" value="neuronal pentraxin receptor"/>
    <property type="match status" value="1"/>
</dbReference>
<dbReference type="PROSITE" id="PS01187">
    <property type="entry name" value="EGF_CA"/>
    <property type="match status" value="3"/>
</dbReference>
<feature type="domain" description="Sushi" evidence="21">
    <location>
        <begin position="2741"/>
        <end position="2798"/>
    </location>
</feature>
<dbReference type="SMART" id="SM01411">
    <property type="entry name" value="Ephrin_rec_like"/>
    <property type="match status" value="4"/>
</dbReference>
<keyword evidence="14" id="KW-0539">Nucleus</keyword>
<dbReference type="SMART" id="SM00159">
    <property type="entry name" value="PTX"/>
    <property type="match status" value="1"/>
</dbReference>
<dbReference type="PROSITE" id="PS00010">
    <property type="entry name" value="ASX_HYDROXYL"/>
    <property type="match status" value="6"/>
</dbReference>
<dbReference type="Pfam" id="PF02494">
    <property type="entry name" value="HYR"/>
    <property type="match status" value="2"/>
</dbReference>
<feature type="domain" description="Sushi" evidence="21">
    <location>
        <begin position="2462"/>
        <end position="2519"/>
    </location>
</feature>
<protein>
    <recommendedName>
        <fullName evidence="15">Sushi, von Willebrand factor type A, EGF and pentraxin domain-containing protein 1</fullName>
    </recommendedName>
</protein>
<feature type="domain" description="Sushi" evidence="21">
    <location>
        <begin position="3147"/>
        <end position="3206"/>
    </location>
</feature>
<feature type="domain" description="EGF-like" evidence="18">
    <location>
        <begin position="1239"/>
        <end position="1275"/>
    </location>
</feature>
<dbReference type="FunFam" id="2.10.25.10:FF:000109">
    <property type="entry name" value="Notch homolog 4, [Drosophila]"/>
    <property type="match status" value="1"/>
</dbReference>
<dbReference type="InterPro" id="IPR001881">
    <property type="entry name" value="EGF-like_Ca-bd_dom"/>
</dbReference>
<dbReference type="FunFam" id="3.40.50.410:FF:000070">
    <property type="entry name" value="sushi, von Willebrand factor type A, EGF and pentraxin domain-containing protein 1"/>
    <property type="match status" value="1"/>
</dbReference>
<keyword evidence="5 16" id="KW-0245">EGF-like domain</keyword>
<dbReference type="PROSITE" id="PS00022">
    <property type="entry name" value="EGF_1"/>
    <property type="match status" value="8"/>
</dbReference>
<dbReference type="FunFam" id="2.10.50.10:FF:000018">
    <property type="entry name" value="Sushi, von Willebrand factor type A, EGF and pentraxin domain-containing 1"/>
    <property type="match status" value="2"/>
</dbReference>
<feature type="domain" description="Sushi" evidence="21">
    <location>
        <begin position="1986"/>
        <end position="2047"/>
    </location>
</feature>
<keyword evidence="10" id="KW-0130">Cell adhesion</keyword>
<dbReference type="InterPro" id="IPR013032">
    <property type="entry name" value="EGF-like_CS"/>
</dbReference>
<keyword evidence="13" id="KW-0325">Glycoprotein</keyword>
<feature type="domain" description="Sushi" evidence="21">
    <location>
        <begin position="1637"/>
        <end position="1695"/>
    </location>
</feature>
<keyword evidence="12 16" id="KW-1015">Disulfide bond</keyword>
<dbReference type="InterPro" id="IPR000742">
    <property type="entry name" value="EGF"/>
</dbReference>
<feature type="disulfide bond" evidence="17">
    <location>
        <begin position="2316"/>
        <end position="2343"/>
    </location>
</feature>
<dbReference type="GO" id="GO:0007155">
    <property type="term" value="P:cell adhesion"/>
    <property type="evidence" value="ECO:0007669"/>
    <property type="project" value="UniProtKB-KW"/>
</dbReference>
<feature type="domain" description="EGF-like" evidence="18">
    <location>
        <begin position="1277"/>
        <end position="1313"/>
    </location>
</feature>
<feature type="domain" description="EGF-like" evidence="18">
    <location>
        <begin position="1353"/>
        <end position="1389"/>
    </location>
</feature>
<feature type="domain" description="Sushi" evidence="21">
    <location>
        <begin position="438"/>
        <end position="497"/>
    </location>
</feature>
<dbReference type="GO" id="GO:0048863">
    <property type="term" value="P:stem cell differentiation"/>
    <property type="evidence" value="ECO:0007669"/>
    <property type="project" value="UniProtKB-ARBA"/>
</dbReference>
<feature type="disulfide bond" evidence="17">
    <location>
        <begin position="2711"/>
        <end position="2738"/>
    </location>
</feature>
<comment type="caution">
    <text evidence="16">Lacks conserved residue(s) required for the propagation of feature annotation.</text>
</comment>
<dbReference type="InterPro" id="IPR013320">
    <property type="entry name" value="ConA-like_dom_sf"/>
</dbReference>
<evidence type="ECO:0000256" key="10">
    <source>
        <dbReference type="ARBA" id="ARBA00022889"/>
    </source>
</evidence>
<dbReference type="PROSITE" id="PS01186">
    <property type="entry name" value="EGF_2"/>
    <property type="match status" value="9"/>
</dbReference>
<dbReference type="SUPFAM" id="SSF57196">
    <property type="entry name" value="EGF/Laminin"/>
    <property type="match status" value="1"/>
</dbReference>
<feature type="domain" description="Sushi" evidence="21">
    <location>
        <begin position="2111"/>
        <end position="2168"/>
    </location>
</feature>
<dbReference type="GO" id="GO:0048646">
    <property type="term" value="P:anatomical structure formation involved in morphogenesis"/>
    <property type="evidence" value="ECO:0007669"/>
    <property type="project" value="UniProtKB-ARBA"/>
</dbReference>
<dbReference type="Pfam" id="PF00084">
    <property type="entry name" value="Sushi"/>
    <property type="match status" value="32"/>
</dbReference>
<accession>A0A8D2KZ97</accession>
<feature type="domain" description="Sushi" evidence="21">
    <location>
        <begin position="2169"/>
        <end position="2228"/>
    </location>
</feature>
<dbReference type="GO" id="GO:0035282">
    <property type="term" value="P:segmentation"/>
    <property type="evidence" value="ECO:0007669"/>
    <property type="project" value="UniProtKB-ARBA"/>
</dbReference>
<feature type="disulfide bond" evidence="17">
    <location>
        <begin position="3295"/>
        <end position="3322"/>
    </location>
</feature>
<keyword evidence="8" id="KW-0677">Repeat</keyword>
<feature type="disulfide bond" evidence="17">
    <location>
        <begin position="1724"/>
        <end position="1751"/>
    </location>
</feature>
<dbReference type="FunFam" id="2.10.25.10:FF:000143">
    <property type="entry name" value="Protein crumbs 1"/>
    <property type="match status" value="1"/>
</dbReference>
<feature type="disulfide bond" evidence="17">
    <location>
        <begin position="3058"/>
        <end position="3085"/>
    </location>
</feature>
<keyword evidence="9" id="KW-0106">Calcium</keyword>
<feature type="domain" description="HYR" evidence="20">
    <location>
        <begin position="562"/>
        <end position="644"/>
    </location>
</feature>
<feature type="domain" description="Sushi" evidence="21">
    <location>
        <begin position="3325"/>
        <end position="3383"/>
    </location>
</feature>
<evidence type="ECO:0000256" key="17">
    <source>
        <dbReference type="PROSITE-ProRule" id="PRU00302"/>
    </source>
</evidence>
<dbReference type="PROSITE" id="PS50825">
    <property type="entry name" value="HYR"/>
    <property type="match status" value="2"/>
</dbReference>
<feature type="disulfide bond" evidence="17">
    <location>
        <begin position="2827"/>
        <end position="2854"/>
    </location>
</feature>
<feature type="domain" description="EGF-like" evidence="18">
    <location>
        <begin position="3503"/>
        <end position="3534"/>
    </location>
</feature>
<sequence length="3544" mass="386954">MWPLLGMYLWGGASLVWGWAAREPLALYRPLNLSSLAALSSGPAVGLQAASAAATGSRVEKLGRAFKRQVRRLREKSSRLELVFLVDESSSVGQANFLSELRFVKKLLSDFPVVPTATRVAIVTFSSKNNVVPRVDYISPPAWAQQPPQHKCSLLSREIPAIGYRGGGTYTKGAFQQAVQILLHSRANATKVIFLITDGYSNGGDPRPIAASLREFGVEIFTFGIWQGNIRELNDMASHPKEEHCYLLHSFAEFEALARRALHEDLPSGSYIQEDISHCSYLCDGGGNCCDIMASCKCGTHTGQFECICEKGYYGKGLQHECTVCPSGTYKPEGSPGGISTCISCPDENHTSPPGSTSAEDCICKEGYRSRGQTCEVVHCPVLHPPENGYFVQNVCNNHFNAACGIRCKTGFDLVGSSIRLCQPNGLWSGSEATCRVRTCPKLFAPQNGHINCSLSEISYKTVCLVTCAEGYKLEGNSKLTCQGNAQWDGKEPKCVEMHCPVFQKPKHVIVHPHICGLQLSKYGTLCRFSCPNGFLLTGIREELRCLTTGRWTEDVQNAFCKDIEPPKITCPGDIKTTTLEHQNSANITWQFPDASDNSRDEVSIQVTPAFTPPYLFPIGEVGITYTATDRSGNKASCTFSIIVIDIEPPVIDKCRSPPQIQTTEKEYRVTWEEPQFSDNSGMALTITKSHSPGDLFRKGETVVQYTATDSSGNNRTCELHIVIRGSPCEIPFSPVNGHFKCTEDETGVNCTLYCMDGYDITAGSNENYYCAYADGIWNPPYSAEWPDCALNRLANHGFKSFEMLYKATRCDDSNLLKNFVEAFQSALGKMVPSFCNDVDDIDCRLEDFPQKHCLEYNYDYENGFAIGPGGWGAANRLDYSYDDFLEAVPEMEQPKPLLGSMAHTRIKRHKKMNVPMTDHKIKLVFNITASVPLPDERNDTLEAENQVRLLKTLETITNRLKRTLNKDPMYSFQFSSELLVADTNSLEAEKAFLFCRPGSILRGRMCVNCPLGTYYSLEHHACESCWIGSYQDEEGQLECKNCPSATYTEYLHSRSVSECKAQCKPGTYSPNGLEICESCPLGKYQPTTGSKNCISCPENMSTVKRGAVDISACGVPCPAGEFSRSGLMPCHPCPRDYYQPDPGKSYCLSCPFYGTTTMTGARSITDCSSFGSTFAAAEDSVVMPVAPENISKNHKVSSQVFHECFLQPCHNRGTCKQLGSGYICMCPQGFEGLKCEQQIDECKSSPCLNEGICKDGLATFICQCQPGYSGLRCEEDINECSSNPCLNEAVCVDGINSYQCTCAEGFTGTHCETEINECLSNPCLNKATCEDQIGSFLCKCPTGFIGVLCEKNINECLSRPCKNGATCKDGINGYRCHCAAGYTGIQCEVNINECESNPCANQATCVDALNSYICKCPPGFTGSRCETEQSSGFNLDFEVSGIYGYVMLDSVLPSLTEITCAFWMKSSDATNYGTPISYAVENGSDNAFLLTDYNGWVLYVNGKESITDCPSVNDGNWHHIAVTWTSINGAWRVYIDGKSSDGGSGLSVGSEIPGGGALVLGQEQDQRGEGFNPAESFVGSISQLNIWGYVLSPEQVKSLATSCPEDLQKGNILAWPDFLPGVVGRVKIDYKSIFCSDCQSLEGSIPHLRTSSAALKPGSKVSLFCDPGFRIVGNSVLQCLNLGQWALPLPHCERIRCGVPPPLENGIYTAEDFVAGSTVTYQCNSGYYLLGDSRMLCTNSGSWTVISPSCLDVDECAVGSDCDPHASCLNTNGSYICTCIYPYSGDGKKCAEPVKCKHPGDPEHGHSHGNSYSVGSEISFSCDKGYQLKGVNKVTCLESGEWSHLIPYCEAVSCGIPVIPQNGAIDGSNFTYGSKVIYRCDKGYVLKGEEETVCLASGRWNDSSPFCELVKCSIPKEINNGMYTMSGMTYLSNISYTCDTGYRALMQSDPCFSFSIHSYTLIGPETVECLASGKWNLDHQQCVAVSCDEPPPVDHASPESGHRLFGDVAIYYCSDGYSLAGNAQLLCNAQGKWVPPAGTVIPECVADFCERPLSVSYSILESSNKAKFAAGSTVSFKCMEGFVLNTSAKIECVRGGQWNPSPLTIQCIPVRCGEPASIANGYAIGTNYSFGAIVAYSCTRGYYIKGEKKRTCEATGTWSGTMPACHPVSCGEPPKLAHGEIENITGRFFGSEVKYQCHPGYQMIGSPALFCQANRQWHGEAPPSCKPLNCGKPPPLRHGFSKGESFEVGANIKFFCDEGYELLGDASWTCQKTGMWNKKQNPRCVPTKCPEPPLIENQLVLKEKADQVGVVQFSCKEGFVLNGASVLKCLSTQRWNDSFPVCQVVQCRRPPYIPFGDPVGSSLHFGSTVSYTCMDGFFLKGISTIHCQADGAWSLPLPECIPVECPQPEEIQNGIVDVQGLTYLSTAVYNCKPGFELVGNITILCGEDGHWLGRKPSCHPIECSKPKEIQNGHYSYADLHYRQTVTYSCDRGFQLEGQSALSCLETREWSADAPSCRAISCDPPQPIENGFVEGADYSYGAMVIYSCIPGFQLSGLAMQTCEESGWSSVSPVCLPTDCGLPPHIDFGGYVTISSEEKHFVQEGMLEEGFHTASPSLFSLTGGNQKDTQSSSKTINTLPLSGYLYGTTISYTCYPGYELLGNSFLACQEDGMWNGSAPVCISVQCELVLAPENGFVHFTENTLGSTVKYTCKPGYALIGLETRHCLSSRQWSDVAPTCEVISCAVPHRPLNGTVKGETYTYGSTVQYDCYPGFQLNGPDRRTCQADQQWDGNEPICIPVSCGQVPKLENGQVTGEEYTFQKTVEYSCSEGFVLDGYQKRVCLADGSWSGGPPVCRTVQCTIPQTLPHGKFSGSEFGYGQRIEYHCDEGYILHGASLRICQASGTWDKEAPFCEPVNCGPPEDIAHGFLNGSVFRYGEYIEYICFPGYELQGNPVRQCTSNGSWSGQPASCLPCECSIPTIQNGVIKGDNFGCGKTVEFQCLEGFRLLGSSKITCEAAGRWSSGFPHCGLISCGPPPTIPNAFINGSSSVDHNTIIYNCEMGYVMQGSSELTCTEAGVWREPYPSCILLTCGPPPPVPHAVAFGQSQAYGSKVQYRCLEGYVMETEMDTCTCQEDGHWSPNSISCCPRKCSLPTNITNIIISGTEFTVNTTIVLSCAEGYHLIGTSTSTCQNNGKWLPLFSNDICAPESCGNPQAPNHGTVVGNTYSYKDTILYKCDSGYELKLQGPTRRICHVNKKWSPSHATSLETRCEELEFIENGNAVYENSTVGSRVAYYCNRGYSLEGEPIAECTEAGTWSHPSPLCKPNPCPVPFIIPENALLSETSFYVGQKVFIKCREGYQLRGQSVITCNPDEAWTPTQAKCEKISCGPPAHVENTLVRGTFYQYGDVVTYSCYSGYMLEGSLRSVCLENGTWTTPPACKAVCRFPCQNGGVCERPNACSCPEGWMGRLCEEPICILHCLNGGRCVAPYQCECPAGWAGSRCHQAVCQSPCLNGGKCIRPNRCHCTSPWTGHDCSRKRKTGFHHF</sequence>
<dbReference type="InterPro" id="IPR011641">
    <property type="entry name" value="Tyr-kin_ephrin_A/B_rcpt-like"/>
</dbReference>
<feature type="domain" description="Sushi" evidence="21">
    <location>
        <begin position="1795"/>
        <end position="1852"/>
    </location>
</feature>
<feature type="domain" description="EGF-like" evidence="18">
    <location>
        <begin position="3470"/>
        <end position="3502"/>
    </location>
</feature>
<dbReference type="InterPro" id="IPR050350">
    <property type="entry name" value="Compl-Cell_Adhes-Reg"/>
</dbReference>
<dbReference type="InterPro" id="IPR018097">
    <property type="entry name" value="EGF_Ca-bd_CS"/>
</dbReference>
<feature type="domain" description="EGF-like" evidence="18">
    <location>
        <begin position="1753"/>
        <end position="1792"/>
    </location>
</feature>
<feature type="disulfide bond" evidence="17">
    <location>
        <begin position="3354"/>
        <end position="3381"/>
    </location>
</feature>
<evidence type="ECO:0000256" key="11">
    <source>
        <dbReference type="ARBA" id="ARBA00023136"/>
    </source>
</evidence>
<dbReference type="Gene3D" id="2.10.50.10">
    <property type="entry name" value="Tumor Necrosis Factor Receptor, subunit A, domain 2"/>
    <property type="match status" value="4"/>
</dbReference>
<dbReference type="SMART" id="SM00181">
    <property type="entry name" value="EGF"/>
    <property type="match status" value="11"/>
</dbReference>
<name>A0A8D2KZ97_VARKO</name>
<feature type="domain" description="Sushi" evidence="21">
    <location>
        <begin position="2346"/>
        <end position="2403"/>
    </location>
</feature>
<feature type="domain" description="Sushi" evidence="21">
    <location>
        <begin position="3384"/>
        <end position="3440"/>
    </location>
</feature>
<feature type="disulfide bond" evidence="16">
    <location>
        <begin position="3524"/>
        <end position="3533"/>
    </location>
</feature>
<dbReference type="CDD" id="cd01450">
    <property type="entry name" value="vWFA_subfamily_ECM"/>
    <property type="match status" value="1"/>
</dbReference>
<dbReference type="FunFam" id="2.10.25.10:FF:000012">
    <property type="entry name" value="Delta-like protein"/>
    <property type="match status" value="1"/>
</dbReference>
<dbReference type="FunFam" id="2.10.25.10:FF:000031">
    <property type="entry name" value="neurogenic locus notch homolog protein 3"/>
    <property type="match status" value="1"/>
</dbReference>
<feature type="disulfide bond" evidence="16">
    <location>
        <begin position="1341"/>
        <end position="1350"/>
    </location>
</feature>
<feature type="domain" description="Sushi" evidence="21">
    <location>
        <begin position="3088"/>
        <end position="3146"/>
    </location>
</feature>
<feature type="disulfide bond" evidence="16">
    <location>
        <begin position="1303"/>
        <end position="1312"/>
    </location>
</feature>
<feature type="disulfide bond" evidence="17">
    <location>
        <begin position="1666"/>
        <end position="1693"/>
    </location>
</feature>
<organism evidence="23 24">
    <name type="scientific">Varanus komodoensis</name>
    <name type="common">Komodo dragon</name>
    <dbReference type="NCBI Taxonomy" id="61221"/>
    <lineage>
        <taxon>Eukaryota</taxon>
        <taxon>Metazoa</taxon>
        <taxon>Chordata</taxon>
        <taxon>Craniata</taxon>
        <taxon>Vertebrata</taxon>
        <taxon>Euteleostomi</taxon>
        <taxon>Lepidosauria</taxon>
        <taxon>Squamata</taxon>
        <taxon>Bifurcata</taxon>
        <taxon>Unidentata</taxon>
        <taxon>Episquamata</taxon>
        <taxon>Toxicofera</taxon>
        <taxon>Anguimorpha</taxon>
        <taxon>Paleoanguimorpha</taxon>
        <taxon>Varanoidea</taxon>
        <taxon>Varanidae</taxon>
        <taxon>Varanus</taxon>
    </lineage>
</organism>
<feature type="domain" description="Pentraxin (PTX)" evidence="22">
    <location>
        <begin position="1432"/>
        <end position="1636"/>
    </location>
</feature>
<dbReference type="FunFam" id="2.10.25.10:FF:000122">
    <property type="entry name" value="Protein crumbs homolog 2"/>
    <property type="match status" value="1"/>
</dbReference>
<feature type="domain" description="Sushi" evidence="21">
    <location>
        <begin position="2229"/>
        <end position="2287"/>
    </location>
</feature>
<evidence type="ECO:0000256" key="9">
    <source>
        <dbReference type="ARBA" id="ARBA00022837"/>
    </source>
</evidence>
<dbReference type="Pfam" id="PF00008">
    <property type="entry name" value="EGF"/>
    <property type="match status" value="6"/>
</dbReference>
<dbReference type="SMART" id="SM00327">
    <property type="entry name" value="VWA"/>
    <property type="match status" value="1"/>
</dbReference>
<evidence type="ECO:0000256" key="7">
    <source>
        <dbReference type="ARBA" id="ARBA00022729"/>
    </source>
</evidence>
<dbReference type="Pfam" id="PF12661">
    <property type="entry name" value="hEGF"/>
    <property type="match status" value="1"/>
</dbReference>
<dbReference type="InterPro" id="IPR036465">
    <property type="entry name" value="vWFA_dom_sf"/>
</dbReference>
<dbReference type="InterPro" id="IPR001759">
    <property type="entry name" value="PTX_dom"/>
</dbReference>
<feature type="domain" description="Sushi" evidence="21">
    <location>
        <begin position="2857"/>
        <end position="2914"/>
    </location>
</feature>
<reference evidence="23" key="2">
    <citation type="submission" date="2025-09" db="UniProtKB">
        <authorList>
            <consortium name="Ensembl"/>
        </authorList>
    </citation>
    <scope>IDENTIFICATION</scope>
</reference>
<dbReference type="FunFam" id="2.10.70.10:FF:000183">
    <property type="entry name" value="Sushi, von Willebrand factor type A, EGF and pentraxin domain containing 1"/>
    <property type="match status" value="1"/>
</dbReference>
<evidence type="ECO:0000256" key="3">
    <source>
        <dbReference type="ARBA" id="ARBA00004496"/>
    </source>
</evidence>
<feature type="domain" description="Sushi" evidence="21">
    <location>
        <begin position="3267"/>
        <end position="3324"/>
    </location>
</feature>
<feature type="disulfide bond" evidence="17">
    <location>
        <begin position="2885"/>
        <end position="2912"/>
    </location>
</feature>
<dbReference type="PRINTS" id="PR00895">
    <property type="entry name" value="PENTAXIN"/>
</dbReference>
<evidence type="ECO:0000313" key="24">
    <source>
        <dbReference type="Proteomes" id="UP000694545"/>
    </source>
</evidence>
<feature type="disulfide bond" evidence="17">
    <location>
        <begin position="3000"/>
        <end position="3027"/>
    </location>
</feature>
<evidence type="ECO:0000256" key="4">
    <source>
        <dbReference type="ARBA" id="ARBA00022490"/>
    </source>
</evidence>
<dbReference type="Pfam" id="PF00354">
    <property type="entry name" value="Pentaxin"/>
    <property type="match status" value="1"/>
</dbReference>
<feature type="disulfide bond" evidence="17">
    <location>
        <begin position="468"/>
        <end position="495"/>
    </location>
</feature>
<feature type="domain" description="Sushi" evidence="21">
    <location>
        <begin position="2048"/>
        <end position="2110"/>
    </location>
</feature>
<feature type="disulfide bond" evidence="17">
    <location>
        <begin position="2653"/>
        <end position="2680"/>
    </location>
</feature>
<dbReference type="PANTHER" id="PTHR19325">
    <property type="entry name" value="COMPLEMENT COMPONENT-RELATED SUSHI DOMAIN-CONTAINING"/>
    <property type="match status" value="1"/>
</dbReference>
<feature type="disulfide bond" evidence="17">
    <location>
        <begin position="2050"/>
        <end position="2093"/>
    </location>
</feature>